<keyword evidence="3" id="KW-0964">Secreted</keyword>
<evidence type="ECO:0000256" key="3">
    <source>
        <dbReference type="ARBA" id="ARBA00022525"/>
    </source>
</evidence>
<dbReference type="GO" id="GO:0008083">
    <property type="term" value="F:growth factor activity"/>
    <property type="evidence" value="ECO:0007669"/>
    <property type="project" value="UniProtKB-KW"/>
</dbReference>
<dbReference type="KEGG" id="cpoc:100728228"/>
<dbReference type="EMBL" id="AAKN02037629">
    <property type="status" value="NOT_ANNOTATED_CDS"/>
    <property type="molecule type" value="Genomic_DNA"/>
</dbReference>
<dbReference type="FunFam" id="1.10.225.10:FF:000003">
    <property type="entry name" value="Mesencephalic astrocyte-derived neurotrophic factor"/>
    <property type="match status" value="1"/>
</dbReference>
<sequence>MRCASSAAVVAFCAGLWVSNPALAQGQQPAGRPGSGCEVCTEFLNRFYNSLIARGVNFSLDTIEKELINFCLDAKGKESRLCYYLGATKDAATKILSEVIRPMSVHVPIMKICEKLKKMDSQICELKYEKQLDLASVDLWKMRVAELKQILQSWGEECRACAEKTDYVNLIRELTPKYAPRHPRTDL</sequence>
<dbReference type="OrthoDB" id="5597848at2759"/>
<dbReference type="InterPro" id="IPR019345">
    <property type="entry name" value="ARMET_C"/>
</dbReference>
<dbReference type="Bgee" id="ENSCPOG00000038576">
    <property type="expression patterns" value="Expressed in heart and 13 other cell types or tissues"/>
</dbReference>
<organism evidence="10 11">
    <name type="scientific">Cavia porcellus</name>
    <name type="common">Guinea pig</name>
    <dbReference type="NCBI Taxonomy" id="10141"/>
    <lineage>
        <taxon>Eukaryota</taxon>
        <taxon>Metazoa</taxon>
        <taxon>Chordata</taxon>
        <taxon>Craniata</taxon>
        <taxon>Vertebrata</taxon>
        <taxon>Euteleostomi</taxon>
        <taxon>Mammalia</taxon>
        <taxon>Eutheria</taxon>
        <taxon>Euarchontoglires</taxon>
        <taxon>Glires</taxon>
        <taxon>Rodentia</taxon>
        <taxon>Hystricomorpha</taxon>
        <taxon>Caviidae</taxon>
        <taxon>Cavia</taxon>
    </lineage>
</organism>
<dbReference type="Proteomes" id="UP000005447">
    <property type="component" value="Unassembled WGS sequence"/>
</dbReference>
<dbReference type="Gene3D" id="1.10.225.10">
    <property type="entry name" value="Saposin-like"/>
    <property type="match status" value="1"/>
</dbReference>
<dbReference type="GeneTree" id="ENSGT00390000007160"/>
<evidence type="ECO:0000256" key="1">
    <source>
        <dbReference type="ARBA" id="ARBA00004613"/>
    </source>
</evidence>
<dbReference type="FunCoup" id="A0A286XJ99">
    <property type="interactions" value="140"/>
</dbReference>
<dbReference type="FunFam" id="1.10.720.30:FF:000003">
    <property type="entry name" value="Mesencephalic astrocyte-derived neurotrophic factor"/>
    <property type="match status" value="1"/>
</dbReference>
<dbReference type="GO" id="GO:0005783">
    <property type="term" value="C:endoplasmic reticulum"/>
    <property type="evidence" value="ECO:0007669"/>
    <property type="project" value="TreeGrafter"/>
</dbReference>
<dbReference type="InParanoid" id="A0A286XJ99"/>
<proteinExistence type="inferred from homology"/>
<feature type="chain" id="PRO_5011437154" evidence="7">
    <location>
        <begin position="25"/>
        <end position="187"/>
    </location>
</feature>
<evidence type="ECO:0000313" key="11">
    <source>
        <dbReference type="Proteomes" id="UP000005447"/>
    </source>
</evidence>
<reference evidence="10" key="3">
    <citation type="submission" date="2025-09" db="UniProtKB">
        <authorList>
            <consortium name="Ensembl"/>
        </authorList>
    </citation>
    <scope>IDENTIFICATION</scope>
    <source>
        <strain evidence="10">2N</strain>
    </source>
</reference>
<dbReference type="eggNOG" id="KOG4154">
    <property type="taxonomic scope" value="Eukaryota"/>
</dbReference>
<dbReference type="PANTHER" id="PTHR12990">
    <property type="entry name" value="ARMET-LIKE PROTEIN"/>
    <property type="match status" value="1"/>
</dbReference>
<keyword evidence="5" id="KW-0339">Growth factor</keyword>
<gene>
    <name evidence="10" type="primary">CDNF</name>
</gene>
<protein>
    <submittedName>
        <fullName evidence="10">Cerebral dopamine neurotrophic factor</fullName>
    </submittedName>
</protein>
<dbReference type="Ensembl" id="ENSCPOT00000041591.1">
    <property type="protein sequence ID" value="ENSCPOP00000025529.1"/>
    <property type="gene ID" value="ENSCPOG00000038576.1"/>
</dbReference>
<dbReference type="STRING" id="10141.ENSCPOP00000025529"/>
<dbReference type="GO" id="GO:0005615">
    <property type="term" value="C:extracellular space"/>
    <property type="evidence" value="ECO:0007669"/>
    <property type="project" value="TreeGrafter"/>
</dbReference>
<dbReference type="AlphaFoldDB" id="A0A286XJ99"/>
<evidence type="ECO:0000259" key="9">
    <source>
        <dbReference type="Pfam" id="PF20145"/>
    </source>
</evidence>
<dbReference type="PANTHER" id="PTHR12990:SF9">
    <property type="entry name" value="CEREBRAL DOPAMINE NEUROTROPHIC FACTOR"/>
    <property type="match status" value="1"/>
</dbReference>
<keyword evidence="4 7" id="KW-0732">Signal</keyword>
<dbReference type="Pfam" id="PF20145">
    <property type="entry name" value="ARMET_N"/>
    <property type="match status" value="1"/>
</dbReference>
<evidence type="ECO:0000256" key="4">
    <source>
        <dbReference type="ARBA" id="ARBA00022729"/>
    </source>
</evidence>
<evidence type="ECO:0000256" key="6">
    <source>
        <dbReference type="ARBA" id="ARBA00023157"/>
    </source>
</evidence>
<feature type="domain" description="ARMET C-terminal" evidence="8">
    <location>
        <begin position="136"/>
        <end position="178"/>
    </location>
</feature>
<dbReference type="SUPFAM" id="SSF68906">
    <property type="entry name" value="SAP domain"/>
    <property type="match status" value="1"/>
</dbReference>
<dbReference type="RefSeq" id="XP_003468701.1">
    <property type="nucleotide sequence ID" value="XM_003468653.5"/>
</dbReference>
<keyword evidence="11" id="KW-1185">Reference proteome</keyword>
<evidence type="ECO:0000256" key="5">
    <source>
        <dbReference type="ARBA" id="ARBA00023030"/>
    </source>
</evidence>
<name>A0A286XJ99_CAVPO</name>
<accession>A0A286XJ99</accession>
<dbReference type="InterPro" id="IPR045332">
    <property type="entry name" value="ARMET_N"/>
</dbReference>
<keyword evidence="6" id="KW-1015">Disulfide bond</keyword>
<dbReference type="Gene3D" id="1.10.720.30">
    <property type="entry name" value="SAP domain"/>
    <property type="match status" value="1"/>
</dbReference>
<feature type="domain" description="ARMET N-terminal" evidence="9">
    <location>
        <begin position="37"/>
        <end position="132"/>
    </location>
</feature>
<comment type="similarity">
    <text evidence="2">Belongs to the ARMET family.</text>
</comment>
<dbReference type="VEuPathDB" id="HostDB:ENSCPOG00000038576"/>
<feature type="signal peptide" evidence="7">
    <location>
        <begin position="1"/>
        <end position="24"/>
    </location>
</feature>
<evidence type="ECO:0000313" key="10">
    <source>
        <dbReference type="Ensembl" id="ENSCPOP00000025529.1"/>
    </source>
</evidence>
<reference evidence="10" key="2">
    <citation type="submission" date="2025-08" db="UniProtKB">
        <authorList>
            <consortium name="Ensembl"/>
        </authorList>
    </citation>
    <scope>IDENTIFICATION</scope>
    <source>
        <strain evidence="10">2N</strain>
    </source>
</reference>
<dbReference type="InterPro" id="IPR036361">
    <property type="entry name" value="SAP_dom_sf"/>
</dbReference>
<dbReference type="Pfam" id="PF10208">
    <property type="entry name" value="ARMET_C"/>
    <property type="match status" value="1"/>
</dbReference>
<comment type="subcellular location">
    <subcellularLocation>
        <location evidence="1">Secreted</location>
    </subcellularLocation>
</comment>
<reference evidence="11" key="1">
    <citation type="journal article" date="2011" name="Nature">
        <title>A high-resolution map of human evolutionary constraint using 29 mammals.</title>
        <authorList>
            <person name="Lindblad-Toh K."/>
            <person name="Garber M."/>
            <person name="Zuk O."/>
            <person name="Lin M.F."/>
            <person name="Parker B.J."/>
            <person name="Washietl S."/>
            <person name="Kheradpour P."/>
            <person name="Ernst J."/>
            <person name="Jordan G."/>
            <person name="Mauceli E."/>
            <person name="Ward L.D."/>
            <person name="Lowe C.B."/>
            <person name="Holloway A.K."/>
            <person name="Clamp M."/>
            <person name="Gnerre S."/>
            <person name="Alfoldi J."/>
            <person name="Beal K."/>
            <person name="Chang J."/>
            <person name="Clawson H."/>
            <person name="Cuff J."/>
            <person name="Di Palma F."/>
            <person name="Fitzgerald S."/>
            <person name="Flicek P."/>
            <person name="Guttman M."/>
            <person name="Hubisz M.J."/>
            <person name="Jaffe D.B."/>
            <person name="Jungreis I."/>
            <person name="Kent W.J."/>
            <person name="Kostka D."/>
            <person name="Lara M."/>
            <person name="Martins A.L."/>
            <person name="Massingham T."/>
            <person name="Moltke I."/>
            <person name="Raney B.J."/>
            <person name="Rasmussen M.D."/>
            <person name="Robinson J."/>
            <person name="Stark A."/>
            <person name="Vilella A.J."/>
            <person name="Wen J."/>
            <person name="Xie X."/>
            <person name="Zody M.C."/>
            <person name="Baldwin J."/>
            <person name="Bloom T."/>
            <person name="Chin C.W."/>
            <person name="Heiman D."/>
            <person name="Nicol R."/>
            <person name="Nusbaum C."/>
            <person name="Young S."/>
            <person name="Wilkinson J."/>
            <person name="Worley K.C."/>
            <person name="Kovar C.L."/>
            <person name="Muzny D.M."/>
            <person name="Gibbs R.A."/>
            <person name="Cree A."/>
            <person name="Dihn H.H."/>
            <person name="Fowler G."/>
            <person name="Jhangiani S."/>
            <person name="Joshi V."/>
            <person name="Lee S."/>
            <person name="Lewis L.R."/>
            <person name="Nazareth L.V."/>
            <person name="Okwuonu G."/>
            <person name="Santibanez J."/>
            <person name="Warren W.C."/>
            <person name="Mardis E.R."/>
            <person name="Weinstock G.M."/>
            <person name="Wilson R.K."/>
            <person name="Delehaunty K."/>
            <person name="Dooling D."/>
            <person name="Fronik C."/>
            <person name="Fulton L."/>
            <person name="Fulton B."/>
            <person name="Graves T."/>
            <person name="Minx P."/>
            <person name="Sodergren E."/>
            <person name="Birney E."/>
            <person name="Margulies E.H."/>
            <person name="Herrero J."/>
            <person name="Green E.D."/>
            <person name="Haussler D."/>
            <person name="Siepel A."/>
            <person name="Goldman N."/>
            <person name="Pollard K.S."/>
            <person name="Pedersen J.S."/>
            <person name="Lander E.S."/>
            <person name="Kellis M."/>
        </authorList>
    </citation>
    <scope>NUCLEOTIDE SEQUENCE [LARGE SCALE GENOMIC DNA]</scope>
    <source>
        <strain evidence="11">2N</strain>
    </source>
</reference>
<dbReference type="GO" id="GO:0031175">
    <property type="term" value="P:neuron projection development"/>
    <property type="evidence" value="ECO:0007669"/>
    <property type="project" value="TreeGrafter"/>
</dbReference>
<dbReference type="InterPro" id="IPR045333">
    <property type="entry name" value="ARMET-like"/>
</dbReference>
<evidence type="ECO:0000256" key="2">
    <source>
        <dbReference type="ARBA" id="ARBA00005617"/>
    </source>
</evidence>
<evidence type="ECO:0000259" key="8">
    <source>
        <dbReference type="Pfam" id="PF10208"/>
    </source>
</evidence>
<dbReference type="GeneID" id="100728228"/>
<dbReference type="CTD" id="441549"/>
<dbReference type="GO" id="GO:0071542">
    <property type="term" value="P:dopaminergic neuron differentiation"/>
    <property type="evidence" value="ECO:0007669"/>
    <property type="project" value="TreeGrafter"/>
</dbReference>
<evidence type="ECO:0000256" key="7">
    <source>
        <dbReference type="SAM" id="SignalP"/>
    </source>
</evidence>
<dbReference type="OMA" id="DSWGEVC"/>